<dbReference type="Gene3D" id="3.40.190.290">
    <property type="match status" value="1"/>
</dbReference>
<dbReference type="SUPFAM" id="SSF46785">
    <property type="entry name" value="Winged helix' DNA-binding domain"/>
    <property type="match status" value="1"/>
</dbReference>
<evidence type="ECO:0000256" key="2">
    <source>
        <dbReference type="ARBA" id="ARBA00023015"/>
    </source>
</evidence>
<dbReference type="Proteomes" id="UP001379235">
    <property type="component" value="Unassembled WGS sequence"/>
</dbReference>
<sequence length="290" mass="31835">MTVRMDWDDLKIVLAISREGTLTGAARVLGLTQPTMGRRLAAFEERMGARLLQRMPSGYVLTPLGESVLVHAERIEAEVQAAERAMLGRDVALAGTVRVTTVDLLAPTIVVPAIRTLRASHPGICVELVPDTRLLSLSKREADIALRPSRFRGNEIHARCVGRFSLGIYASRSVLAKREPLPLVTTLEDQANLPETAWLRELYPDAPVALQSNDRHVHFQAAVSGLGLVVLSRVNADREPELVLLHEADPSTDRELWLGVHADLRHTPRIRAVIDAIAAELASQKAFRAS</sequence>
<dbReference type="InterPro" id="IPR036388">
    <property type="entry name" value="WH-like_DNA-bd_sf"/>
</dbReference>
<gene>
    <name evidence="6" type="ORF">WG900_14940</name>
</gene>
<comment type="similarity">
    <text evidence="1">Belongs to the LysR transcriptional regulatory family.</text>
</comment>
<dbReference type="Pfam" id="PF00126">
    <property type="entry name" value="HTH_1"/>
    <property type="match status" value="1"/>
</dbReference>
<organism evidence="6 7">
    <name type="scientific">Novosphingobium aquae</name>
    <dbReference type="NCBI Taxonomy" id="3133435"/>
    <lineage>
        <taxon>Bacteria</taxon>
        <taxon>Pseudomonadati</taxon>
        <taxon>Pseudomonadota</taxon>
        <taxon>Alphaproteobacteria</taxon>
        <taxon>Sphingomonadales</taxon>
        <taxon>Sphingomonadaceae</taxon>
        <taxon>Novosphingobium</taxon>
    </lineage>
</organism>
<comment type="caution">
    <text evidence="6">The sequence shown here is derived from an EMBL/GenBank/DDBJ whole genome shotgun (WGS) entry which is preliminary data.</text>
</comment>
<keyword evidence="4" id="KW-0804">Transcription</keyword>
<evidence type="ECO:0000256" key="1">
    <source>
        <dbReference type="ARBA" id="ARBA00009437"/>
    </source>
</evidence>
<feature type="domain" description="HTH lysR-type" evidence="5">
    <location>
        <begin position="5"/>
        <end position="62"/>
    </location>
</feature>
<dbReference type="InterPro" id="IPR036390">
    <property type="entry name" value="WH_DNA-bd_sf"/>
</dbReference>
<dbReference type="Pfam" id="PF03466">
    <property type="entry name" value="LysR_substrate"/>
    <property type="match status" value="1"/>
</dbReference>
<dbReference type="EMBL" id="JBBHJY010000008">
    <property type="protein sequence ID" value="MEJ6011215.1"/>
    <property type="molecule type" value="Genomic_DNA"/>
</dbReference>
<reference evidence="6 7" key="1">
    <citation type="submission" date="2024-03" db="EMBL/GenBank/DDBJ databases">
        <authorList>
            <person name="Jo J.-H."/>
        </authorList>
    </citation>
    <scope>NUCLEOTIDE SEQUENCE [LARGE SCALE GENOMIC DNA]</scope>
    <source>
        <strain evidence="6 7">AS3R-12</strain>
    </source>
</reference>
<evidence type="ECO:0000313" key="7">
    <source>
        <dbReference type="Proteomes" id="UP001379235"/>
    </source>
</evidence>
<protein>
    <submittedName>
        <fullName evidence="6">LysR family transcriptional regulator</fullName>
    </submittedName>
</protein>
<dbReference type="InterPro" id="IPR005119">
    <property type="entry name" value="LysR_subst-bd"/>
</dbReference>
<keyword evidence="2" id="KW-0805">Transcription regulation</keyword>
<dbReference type="PANTHER" id="PTHR30537">
    <property type="entry name" value="HTH-TYPE TRANSCRIPTIONAL REGULATOR"/>
    <property type="match status" value="1"/>
</dbReference>
<keyword evidence="7" id="KW-1185">Reference proteome</keyword>
<dbReference type="RefSeq" id="WP_339968211.1">
    <property type="nucleotide sequence ID" value="NZ_JBBHJY010000008.1"/>
</dbReference>
<proteinExistence type="inferred from homology"/>
<dbReference type="InterPro" id="IPR000847">
    <property type="entry name" value="LysR_HTH_N"/>
</dbReference>
<name>A0ABU8SBE7_9SPHN</name>
<dbReference type="Gene3D" id="1.10.10.10">
    <property type="entry name" value="Winged helix-like DNA-binding domain superfamily/Winged helix DNA-binding domain"/>
    <property type="match status" value="1"/>
</dbReference>
<evidence type="ECO:0000256" key="3">
    <source>
        <dbReference type="ARBA" id="ARBA00023125"/>
    </source>
</evidence>
<accession>A0ABU8SBE7</accession>
<dbReference type="PROSITE" id="PS50931">
    <property type="entry name" value="HTH_LYSR"/>
    <property type="match status" value="1"/>
</dbReference>
<keyword evidence="3" id="KW-0238">DNA-binding</keyword>
<evidence type="ECO:0000259" key="5">
    <source>
        <dbReference type="PROSITE" id="PS50931"/>
    </source>
</evidence>
<dbReference type="InterPro" id="IPR058163">
    <property type="entry name" value="LysR-type_TF_proteobact-type"/>
</dbReference>
<evidence type="ECO:0000256" key="4">
    <source>
        <dbReference type="ARBA" id="ARBA00023163"/>
    </source>
</evidence>
<evidence type="ECO:0000313" key="6">
    <source>
        <dbReference type="EMBL" id="MEJ6011215.1"/>
    </source>
</evidence>
<dbReference type="PANTHER" id="PTHR30537:SF3">
    <property type="entry name" value="TRANSCRIPTIONAL REGULATORY PROTEIN"/>
    <property type="match status" value="1"/>
</dbReference>
<dbReference type="SUPFAM" id="SSF53850">
    <property type="entry name" value="Periplasmic binding protein-like II"/>
    <property type="match status" value="1"/>
</dbReference>